<feature type="region of interest" description="Disordered" evidence="2">
    <location>
        <begin position="1401"/>
        <end position="1518"/>
    </location>
</feature>
<dbReference type="Gene3D" id="1.20.1310.20">
    <property type="entry name" value="Duffy-antigen binding domain"/>
    <property type="match status" value="2"/>
</dbReference>
<feature type="compositionally biased region" description="Low complexity" evidence="2">
    <location>
        <begin position="754"/>
        <end position="774"/>
    </location>
</feature>
<feature type="domain" description="Duffy-binding-like" evidence="4">
    <location>
        <begin position="400"/>
        <end position="542"/>
    </location>
</feature>
<feature type="domain" description="Duffy-binding-like" evidence="7">
    <location>
        <begin position="1007"/>
        <end position="1153"/>
    </location>
</feature>
<feature type="compositionally biased region" description="Acidic residues" evidence="2">
    <location>
        <begin position="617"/>
        <end position="633"/>
    </location>
</feature>
<dbReference type="Pfam" id="PF05424">
    <property type="entry name" value="Duffy_binding"/>
    <property type="match status" value="2"/>
</dbReference>
<dbReference type="InterPro" id="IPR008602">
    <property type="entry name" value="Duffy-antigen-binding"/>
</dbReference>
<evidence type="ECO:0000256" key="2">
    <source>
        <dbReference type="SAM" id="MobiDB-lite"/>
    </source>
</evidence>
<feature type="compositionally biased region" description="Acidic residues" evidence="2">
    <location>
        <begin position="1421"/>
        <end position="1432"/>
    </location>
</feature>
<dbReference type="VEuPathDB" id="PlasmoDB:PfGB4_000008400"/>
<feature type="compositionally biased region" description="Low complexity" evidence="2">
    <location>
        <begin position="678"/>
        <end position="692"/>
    </location>
</feature>
<feature type="compositionally biased region" description="Polar residues" evidence="2">
    <location>
        <begin position="535"/>
        <end position="546"/>
    </location>
</feature>
<evidence type="ECO:0000259" key="4">
    <source>
        <dbReference type="Pfam" id="PF03011"/>
    </source>
</evidence>
<dbReference type="Gene3D" id="1.20.58.1930">
    <property type="match status" value="2"/>
</dbReference>
<dbReference type="Pfam" id="PF03011">
    <property type="entry name" value="PFEMP"/>
    <property type="match status" value="2"/>
</dbReference>
<dbReference type="FunFam" id="1.20.58.1930:FF:000001">
    <property type="entry name" value="Erythrocyte membrane protein 1, PfEMP1"/>
    <property type="match status" value="1"/>
</dbReference>
<dbReference type="FunFam" id="1.20.58.830:FF:000001">
    <property type="entry name" value="Erythrocyte membrane protein 1, PfEMP1"/>
    <property type="match status" value="1"/>
</dbReference>
<keyword evidence="3" id="KW-1133">Transmembrane helix</keyword>
<evidence type="ECO:0000256" key="1">
    <source>
        <dbReference type="SAM" id="Coils"/>
    </source>
</evidence>
<dbReference type="Gene3D" id="1.20.58.830">
    <property type="match status" value="2"/>
</dbReference>
<feature type="compositionally biased region" description="Acidic residues" evidence="2">
    <location>
        <begin position="597"/>
        <end position="610"/>
    </location>
</feature>
<feature type="region of interest" description="Disordered" evidence="2">
    <location>
        <begin position="969"/>
        <end position="992"/>
    </location>
</feature>
<feature type="compositionally biased region" description="Polar residues" evidence="2">
    <location>
        <begin position="975"/>
        <end position="992"/>
    </location>
</feature>
<sequence length="1547" mass="175327">DIVRGKDLYLGDKKKKKLDLEKKLKKIFAKIYENLTDEVKKQYEGDKENYYQLREDWWTANRETVWKAITCDAPHDAQYFRGTCVGDGEHSTLAKKQCRCDGAKGANVVPTYFDYVPQYLRWFEEWAEDFCRKRKHKLKDAIDKCRGENGKERYCSRNGYDCTQTIRGIDKLVPDPECTNCSLVCTPFVDWIENKQKEFEKQKKKYDKEIQKKDDKTTTTITIGDKTINNWYVKEFYQQLQSSYKDVKDFLELLNKETTCKEQPYDDGEERCINFNEDTEKTFSHTEYCDTCPWCATKVKKEGKWTNEQYKSGCTKNVITTHDEKKTTEIKLLLKDKDGKTMVEKLGSLCNKSTKENIQKWKCHYEKKTQYEDGPDKDYCVLQDGKENRKDQTIRPYETFFSLWIDEMLKDSIEWSKELDNCLKNEKESNCIRECKKKCDCFKNWVKHMQIEWNSIKHHFDQQEGMDGILRNITLKGVLEILFKEKIEKAYGKGKWDELEGKLSSIGVSQIIGNTEHSNDVIKILLSDEEKEAQKCTSTHNDAKCNQQKKQQQQKQPTAGPGVARSASEDDSPPRPAPPGPSSPTDEHSSEDHPDSGDDDENDEDDDDANDDHVVDDGAEDATENNDQVESEPDTVPQAEDTSLKVCDIVSTALTKGDLNDACKQKYDGKYYGWKCVSSGSSNTGEGSSESGPRMAKRSVETSGPTSDKSVDTTTSSGSICVPPRRRKLYVGKLEEWAKNYNTGATGNTQAGKAQPQSPVAVSQSSSSSSSSPSTSHSRDVDLRNAFVKSAAVETFFLWDRYKKQKEKKPQEGVLQLQTIDNGTPENSVEKTPQTQLQSGTIPLPFLRQMFYTLGDYRDICIGDTMAIEALSEEDKTTMEAIKKAIVQHLQNSDKQGTPAKDPSQPGDKRTALWSTIAQPIWNGMVCALTYKENSSGGEGTTIEKVKTADDKDLFDTLKGKYSDYEKVKLEDTSGPKTDTTQPPASGDNTPLDSFIKRPTYFRYLEEWGQNFCKKRTEMLGKIKEDCYKNGGRCSGDGEECNDNLPDDPSIFPSLNCPSCAKSCGFYKKWIEKKKIEFTEQENAYDGQKEKCKEENDSAQKNSSFTYDKDFVVKLNSDYNSINSFLQKLGPCSKKDSGEGNIDFGDKTKTFGPADNCKPCAQFTVKCQKDKCRDDDTQVKCTGGKITADHIKDLTEEVVMRVSDDSQKEFAPGLGDCKSSGIFKGFREDVWLCGNVCGYNVCKPKKVNGKENETENKNQIIFIRALFKRWLEYFLQDYNKITTKLKPCMNKGEQSTCINDYDEKHKCVDEWIKLKTKEWDKIKKHYTKHNPQDDIKTSVTNFFGDVQPQTDVNKAIKPCGTLDAFEDSIHCNGAANTENGKPEKTDVVECLLEKLKKKIESCPNLPSGDTEKNCDAYPTLPDDEEENIEENPVEQPKICGEMKEETKVKEESGCEPENEKKKDEKKEEQEEPASEGGVPSVPAAPSEEQIPKAPKSKPVTPAPRPKSPPQVDENPFNHPAVIPSLVTSTLAWSVGIGFAAFTYFYLK</sequence>
<feature type="transmembrane region" description="Helical" evidence="3">
    <location>
        <begin position="1525"/>
        <end position="1546"/>
    </location>
</feature>
<dbReference type="InterPro" id="IPR042202">
    <property type="entry name" value="Duffy-ag-bd_sf"/>
</dbReference>
<protein>
    <submittedName>
        <fullName evidence="8">Erythrocyte membrane protein 1</fullName>
    </submittedName>
</protein>
<dbReference type="FunFam" id="1.20.58.830:FF:000005">
    <property type="entry name" value="Erythrocyte membrane protein 1, PfEMP1"/>
    <property type="match status" value="1"/>
</dbReference>
<feature type="domain" description="Duffy-binding-like" evidence="4">
    <location>
        <begin position="1266"/>
        <end position="1404"/>
    </location>
</feature>
<feature type="coiled-coil region" evidence="1">
    <location>
        <begin position="189"/>
        <end position="216"/>
    </location>
</feature>
<dbReference type="VEuPathDB" id="PlasmoDB:PfGA01_040030900"/>
<evidence type="ECO:0000259" key="6">
    <source>
        <dbReference type="Pfam" id="PF18562"/>
    </source>
</evidence>
<feature type="domain" description="Duffy-antigen binding" evidence="5">
    <location>
        <begin position="720"/>
        <end position="948"/>
    </location>
</feature>
<keyword evidence="1" id="KW-0175">Coiled coil</keyword>
<feature type="region of interest" description="Disordered" evidence="2">
    <location>
        <begin position="745"/>
        <end position="780"/>
    </location>
</feature>
<dbReference type="GO" id="GO:0016020">
    <property type="term" value="C:membrane"/>
    <property type="evidence" value="ECO:0007669"/>
    <property type="project" value="InterPro"/>
</dbReference>
<feature type="non-terminal residue" evidence="8">
    <location>
        <position position="1"/>
    </location>
</feature>
<dbReference type="GO" id="GO:0046789">
    <property type="term" value="F:host cell surface receptor binding"/>
    <property type="evidence" value="ECO:0007669"/>
    <property type="project" value="InterPro"/>
</dbReference>
<evidence type="ECO:0000259" key="5">
    <source>
        <dbReference type="Pfam" id="PF05424"/>
    </source>
</evidence>
<feature type="region of interest" description="Disordered" evidence="2">
    <location>
        <begin position="890"/>
        <end position="910"/>
    </location>
</feature>
<name>A0A191VZ50_PLAFA</name>
<evidence type="ECO:0000259" key="7">
    <source>
        <dbReference type="Pfam" id="PF22672"/>
    </source>
</evidence>
<feature type="compositionally biased region" description="Basic and acidic residues" evidence="2">
    <location>
        <begin position="585"/>
        <end position="596"/>
    </location>
</feature>
<evidence type="ECO:0000256" key="3">
    <source>
        <dbReference type="SAM" id="Phobius"/>
    </source>
</evidence>
<keyword evidence="3" id="KW-0472">Membrane</keyword>
<dbReference type="SUPFAM" id="SSF140924">
    <property type="entry name" value="Duffy binding domain-like"/>
    <property type="match status" value="4"/>
</dbReference>
<proteinExistence type="predicted"/>
<dbReference type="EMBL" id="KX154868">
    <property type="protein sequence ID" value="ANJ20988.1"/>
    <property type="molecule type" value="Genomic_DNA"/>
</dbReference>
<gene>
    <name evidence="8" type="primary">var</name>
</gene>
<feature type="region of interest" description="Disordered" evidence="2">
    <location>
        <begin position="535"/>
        <end position="644"/>
    </location>
</feature>
<dbReference type="InterPro" id="IPR004258">
    <property type="entry name" value="DBL"/>
</dbReference>
<dbReference type="InterPro" id="IPR054595">
    <property type="entry name" value="DBL_C"/>
</dbReference>
<feature type="domain" description="Duffy-binding-like" evidence="7">
    <location>
        <begin position="125"/>
        <end position="287"/>
    </location>
</feature>
<feature type="compositionally biased region" description="Basic and acidic residues" evidence="2">
    <location>
        <begin position="1440"/>
        <end position="1468"/>
    </location>
</feature>
<feature type="domain" description="Duffy-antigen binding" evidence="5">
    <location>
        <begin position="1"/>
        <end position="121"/>
    </location>
</feature>
<accession>A0A191VZ50</accession>
<feature type="domain" description="Cysteine-rich interdomain region 1 gamma" evidence="6">
    <location>
        <begin position="1195"/>
        <end position="1246"/>
    </location>
</feature>
<dbReference type="Pfam" id="PF18562">
    <property type="entry name" value="CIDR1_gamma"/>
    <property type="match status" value="1"/>
</dbReference>
<keyword evidence="3" id="KW-0812">Transmembrane</keyword>
<dbReference type="Pfam" id="PF22672">
    <property type="entry name" value="DBL_C"/>
    <property type="match status" value="2"/>
</dbReference>
<feature type="non-terminal residue" evidence="8">
    <location>
        <position position="1547"/>
    </location>
</feature>
<feature type="compositionally biased region" description="Low complexity" evidence="2">
    <location>
        <begin position="706"/>
        <end position="719"/>
    </location>
</feature>
<organism evidence="8">
    <name type="scientific">Plasmodium falciparum</name>
    <name type="common">malaria parasite P. falciparum</name>
    <dbReference type="NCBI Taxonomy" id="5833"/>
    <lineage>
        <taxon>Eukaryota</taxon>
        <taxon>Sar</taxon>
        <taxon>Alveolata</taxon>
        <taxon>Apicomplexa</taxon>
        <taxon>Aconoidasida</taxon>
        <taxon>Haemosporida</taxon>
        <taxon>Plasmodiidae</taxon>
        <taxon>Plasmodium</taxon>
        <taxon>Plasmodium (Laverania)</taxon>
    </lineage>
</organism>
<feature type="region of interest" description="Disordered" evidence="2">
    <location>
        <begin position="677"/>
        <end position="722"/>
    </location>
</feature>
<evidence type="ECO:0000313" key="8">
    <source>
        <dbReference type="EMBL" id="ANJ20988.1"/>
    </source>
</evidence>
<reference evidence="8" key="1">
    <citation type="journal article" date="2016" name="EMBO Mol. Med.">
        <title>Plasmodium falciparum var genes expressed in children with severe malaria encode CIDRalpha1 domains.</title>
        <authorList>
            <person name="Jespersen J.S."/>
            <person name="Wang C.W."/>
            <person name="Mkumbaye S.I."/>
            <person name="Minja D.T."/>
            <person name="Petersen B."/>
            <person name="Turner L."/>
            <person name="Petersen J.E."/>
            <person name="Lusingu J.P."/>
            <person name="Theander T.G."/>
            <person name="Lavstsen T."/>
        </authorList>
    </citation>
    <scope>NUCLEOTIDE SEQUENCE</scope>
    <source>
        <strain evidence="8">1890-1</strain>
    </source>
</reference>
<dbReference type="InterPro" id="IPR041480">
    <property type="entry name" value="CIDR1_gamma"/>
</dbReference>